<dbReference type="GO" id="GO:0016491">
    <property type="term" value="F:oxidoreductase activity"/>
    <property type="evidence" value="ECO:0007669"/>
    <property type="project" value="UniProtKB-KW"/>
</dbReference>
<evidence type="ECO:0000313" key="7">
    <source>
        <dbReference type="EMBL" id="TCM84716.1"/>
    </source>
</evidence>
<feature type="chain" id="PRO_5020691940" evidence="5">
    <location>
        <begin position="21"/>
        <end position="248"/>
    </location>
</feature>
<evidence type="ECO:0000313" key="8">
    <source>
        <dbReference type="Proteomes" id="UP000295277"/>
    </source>
</evidence>
<dbReference type="InterPro" id="IPR041205">
    <property type="entry name" value="ScsC_N"/>
</dbReference>
<dbReference type="CDD" id="cd03023">
    <property type="entry name" value="DsbA_Com1_like"/>
    <property type="match status" value="1"/>
</dbReference>
<dbReference type="PANTHER" id="PTHR13887:SF14">
    <property type="entry name" value="DISULFIDE BOND FORMATION PROTEIN D"/>
    <property type="match status" value="1"/>
</dbReference>
<evidence type="ECO:0000256" key="3">
    <source>
        <dbReference type="ARBA" id="ARBA00023157"/>
    </source>
</evidence>
<gene>
    <name evidence="7" type="ORF">EV216_11032</name>
</gene>
<dbReference type="EMBL" id="SLVM01000010">
    <property type="protein sequence ID" value="TCM84716.1"/>
    <property type="molecule type" value="Genomic_DNA"/>
</dbReference>
<dbReference type="Proteomes" id="UP000295277">
    <property type="component" value="Unassembled WGS sequence"/>
</dbReference>
<feature type="signal peptide" evidence="5">
    <location>
        <begin position="1"/>
        <end position="20"/>
    </location>
</feature>
<dbReference type="Pfam" id="PF01323">
    <property type="entry name" value="DSBA"/>
    <property type="match status" value="1"/>
</dbReference>
<dbReference type="PANTHER" id="PTHR13887">
    <property type="entry name" value="GLUTATHIONE S-TRANSFERASE KAPPA"/>
    <property type="match status" value="1"/>
</dbReference>
<evidence type="ECO:0000256" key="4">
    <source>
        <dbReference type="ARBA" id="ARBA00023284"/>
    </source>
</evidence>
<comment type="caution">
    <text evidence="7">The sequence shown here is derived from an EMBL/GenBank/DDBJ whole genome shotgun (WGS) entry which is preliminary data.</text>
</comment>
<feature type="domain" description="Thioredoxin" evidence="6">
    <location>
        <begin position="60"/>
        <end position="247"/>
    </location>
</feature>
<accession>A0A4R1YUY3</accession>
<dbReference type="PROSITE" id="PS51352">
    <property type="entry name" value="THIOREDOXIN_2"/>
    <property type="match status" value="1"/>
</dbReference>
<keyword evidence="3" id="KW-1015">Disulfide bond</keyword>
<dbReference type="Pfam" id="PF18312">
    <property type="entry name" value="ScsC_N"/>
    <property type="match status" value="1"/>
</dbReference>
<dbReference type="InterPro" id="IPR013766">
    <property type="entry name" value="Thioredoxin_domain"/>
</dbReference>
<dbReference type="GO" id="GO:0016853">
    <property type="term" value="F:isomerase activity"/>
    <property type="evidence" value="ECO:0007669"/>
    <property type="project" value="UniProtKB-KW"/>
</dbReference>
<evidence type="ECO:0000256" key="5">
    <source>
        <dbReference type="SAM" id="SignalP"/>
    </source>
</evidence>
<dbReference type="InterPro" id="IPR001853">
    <property type="entry name" value="DSBA-like_thioredoxin_dom"/>
</dbReference>
<evidence type="ECO:0000256" key="1">
    <source>
        <dbReference type="ARBA" id="ARBA00022729"/>
    </source>
</evidence>
<evidence type="ECO:0000259" key="6">
    <source>
        <dbReference type="PROSITE" id="PS51352"/>
    </source>
</evidence>
<sequence length="248" mass="26937">MTRLPAAALLSLGLALPAQAFDLAAMSEAERELFRAEVRSYLMENPEVLMEAIGVLEQRQAEAQTANDEALVRVNAAEIFEDGHSWVGGNPEGDITLVEFVDYRCGYCRRAHDDVAELVSSDGNIRLVMKEFPILGDQSVLSARFAVATLQIAGPDAYEKAHDALITFRGNVTEDSLKDLAATLGIDGAAILARMTAPEVDAVLAANQSLAQRMQISGTPTFIVGPQMLRGYMPLDGMRRIVSEIREN</sequence>
<protein>
    <submittedName>
        <fullName evidence="7">Protein-disulfide isomerase</fullName>
    </submittedName>
</protein>
<keyword evidence="7" id="KW-0413">Isomerase</keyword>
<keyword evidence="4" id="KW-0676">Redox-active center</keyword>
<evidence type="ECO:0000256" key="2">
    <source>
        <dbReference type="ARBA" id="ARBA00023002"/>
    </source>
</evidence>
<keyword evidence="1 5" id="KW-0732">Signal</keyword>
<proteinExistence type="predicted"/>
<name>A0A4R1YUY3_9RHOB</name>
<dbReference type="AlphaFoldDB" id="A0A4R1YUY3"/>
<dbReference type="RefSeq" id="WP_132694592.1">
    <property type="nucleotide sequence ID" value="NZ_SLVM01000010.1"/>
</dbReference>
<dbReference type="SUPFAM" id="SSF52833">
    <property type="entry name" value="Thioredoxin-like"/>
    <property type="match status" value="1"/>
</dbReference>
<keyword evidence="2" id="KW-0560">Oxidoreductase</keyword>
<dbReference type="Gene3D" id="3.40.30.10">
    <property type="entry name" value="Glutaredoxin"/>
    <property type="match status" value="1"/>
</dbReference>
<keyword evidence="8" id="KW-1185">Reference proteome</keyword>
<dbReference type="OrthoDB" id="9780147at2"/>
<organism evidence="7 8">
    <name type="scientific">Rhodovulum steppense</name>
    <dbReference type="NCBI Taxonomy" id="540251"/>
    <lineage>
        <taxon>Bacteria</taxon>
        <taxon>Pseudomonadati</taxon>
        <taxon>Pseudomonadota</taxon>
        <taxon>Alphaproteobacteria</taxon>
        <taxon>Rhodobacterales</taxon>
        <taxon>Paracoccaceae</taxon>
        <taxon>Rhodovulum</taxon>
    </lineage>
</organism>
<reference evidence="7 8" key="1">
    <citation type="submission" date="2019-03" db="EMBL/GenBank/DDBJ databases">
        <title>Genomic Encyclopedia of Type Strains, Phase IV (KMG-IV): sequencing the most valuable type-strain genomes for metagenomic binning, comparative biology and taxonomic classification.</title>
        <authorList>
            <person name="Goeker M."/>
        </authorList>
    </citation>
    <scope>NUCLEOTIDE SEQUENCE [LARGE SCALE GENOMIC DNA]</scope>
    <source>
        <strain evidence="7 8">DSM 21153</strain>
    </source>
</reference>
<dbReference type="InterPro" id="IPR036249">
    <property type="entry name" value="Thioredoxin-like_sf"/>
</dbReference>